<dbReference type="PANTHER" id="PTHR47221">
    <property type="entry name" value="FIBRINOGEN ALPHA CHAIN"/>
    <property type="match status" value="1"/>
</dbReference>
<dbReference type="InterPro" id="IPR002181">
    <property type="entry name" value="Fibrinogen_a/b/g_C_dom"/>
</dbReference>
<evidence type="ECO:0000313" key="7">
    <source>
        <dbReference type="Proteomes" id="UP001162156"/>
    </source>
</evidence>
<dbReference type="AlphaFoldDB" id="A0AAV8ZSZ0"/>
<comment type="caution">
    <text evidence="6">The sequence shown here is derived from an EMBL/GenBank/DDBJ whole genome shotgun (WGS) entry which is preliminary data.</text>
</comment>
<comment type="subcellular location">
    <subcellularLocation>
        <location evidence="1">Secreted</location>
    </subcellularLocation>
</comment>
<dbReference type="Proteomes" id="UP001162156">
    <property type="component" value="Unassembled WGS sequence"/>
</dbReference>
<dbReference type="InterPro" id="IPR020837">
    <property type="entry name" value="Fibrinogen_CS"/>
</dbReference>
<gene>
    <name evidence="6" type="ORF">NQ314_001121</name>
</gene>
<dbReference type="GO" id="GO:0005201">
    <property type="term" value="F:extracellular matrix structural constituent"/>
    <property type="evidence" value="ECO:0007669"/>
    <property type="project" value="TreeGrafter"/>
</dbReference>
<protein>
    <recommendedName>
        <fullName evidence="5">Fibrinogen C-terminal domain-containing protein</fullName>
    </recommendedName>
</protein>
<feature type="domain" description="Fibrinogen C-terminal" evidence="5">
    <location>
        <begin position="1"/>
        <end position="217"/>
    </location>
</feature>
<sequence length="219" mass="25212">MFRYFNKHTVAGNNKSGIYKIRPRASNKPFMVLCDLESRGGGWTHIQKRFDGSQDFFLNWRDYKFGFGDLDGEFWLGLEHIYLTIGFEVNELLVEITDRDNKQAYAHYKVFGIGSEADGYPLNSLSVFTGDAGDSLVQHLGMKFSTQDFDQDAHEGNCAQMFAGGWWYKGCHVSNLNGKFINAVLPKAYKYQGIHWLTYRGHEYCHSKVRMLVRPARHT</sequence>
<evidence type="ECO:0000256" key="3">
    <source>
        <dbReference type="ARBA" id="ARBA00023157"/>
    </source>
</evidence>
<dbReference type="GO" id="GO:0030674">
    <property type="term" value="F:protein-macromolecule adaptor activity"/>
    <property type="evidence" value="ECO:0007669"/>
    <property type="project" value="TreeGrafter"/>
</dbReference>
<dbReference type="SMART" id="SM00186">
    <property type="entry name" value="FBG"/>
    <property type="match status" value="1"/>
</dbReference>
<dbReference type="PROSITE" id="PS51406">
    <property type="entry name" value="FIBRINOGEN_C_2"/>
    <property type="match status" value="1"/>
</dbReference>
<evidence type="ECO:0000313" key="6">
    <source>
        <dbReference type="EMBL" id="KAJ8970588.1"/>
    </source>
</evidence>
<evidence type="ECO:0000256" key="2">
    <source>
        <dbReference type="ARBA" id="ARBA00022525"/>
    </source>
</evidence>
<name>A0AAV8ZSZ0_9CUCU</name>
<keyword evidence="2" id="KW-0964">Secreted</keyword>
<evidence type="ECO:0000259" key="5">
    <source>
        <dbReference type="PROSITE" id="PS51406"/>
    </source>
</evidence>
<accession>A0AAV8ZSZ0</accession>
<keyword evidence="7" id="KW-1185">Reference proteome</keyword>
<dbReference type="NCBIfam" id="NF040941">
    <property type="entry name" value="GGGWT_bact"/>
    <property type="match status" value="1"/>
</dbReference>
<dbReference type="EMBL" id="JANEYF010000334">
    <property type="protein sequence ID" value="KAJ8970588.1"/>
    <property type="molecule type" value="Genomic_DNA"/>
</dbReference>
<dbReference type="InterPro" id="IPR036056">
    <property type="entry name" value="Fibrinogen-like_C"/>
</dbReference>
<dbReference type="GO" id="GO:0005577">
    <property type="term" value="C:fibrinogen complex"/>
    <property type="evidence" value="ECO:0007669"/>
    <property type="project" value="TreeGrafter"/>
</dbReference>
<dbReference type="Gene3D" id="3.90.215.10">
    <property type="entry name" value="Gamma Fibrinogen, chain A, domain 1"/>
    <property type="match status" value="1"/>
</dbReference>
<keyword evidence="4" id="KW-0325">Glycoprotein</keyword>
<evidence type="ECO:0000256" key="4">
    <source>
        <dbReference type="ARBA" id="ARBA00023180"/>
    </source>
</evidence>
<dbReference type="PROSITE" id="PS00514">
    <property type="entry name" value="FIBRINOGEN_C_1"/>
    <property type="match status" value="1"/>
</dbReference>
<dbReference type="PANTHER" id="PTHR47221:SF5">
    <property type="entry name" value="FIBRINOGEN C-TERMINAL DOMAIN-CONTAINING PROTEIN"/>
    <property type="match status" value="1"/>
</dbReference>
<reference evidence="6" key="1">
    <citation type="journal article" date="2023" name="Insect Mol. Biol.">
        <title>Genome sequencing provides insights into the evolution of gene families encoding plant cell wall-degrading enzymes in longhorned beetles.</title>
        <authorList>
            <person name="Shin N.R."/>
            <person name="Okamura Y."/>
            <person name="Kirsch R."/>
            <person name="Pauchet Y."/>
        </authorList>
    </citation>
    <scope>NUCLEOTIDE SEQUENCE</scope>
    <source>
        <strain evidence="6">RBIC_L_NR</strain>
    </source>
</reference>
<dbReference type="Pfam" id="PF00147">
    <property type="entry name" value="Fibrinogen_C"/>
    <property type="match status" value="1"/>
</dbReference>
<evidence type="ECO:0000256" key="1">
    <source>
        <dbReference type="ARBA" id="ARBA00004613"/>
    </source>
</evidence>
<organism evidence="6 7">
    <name type="scientific">Rhamnusium bicolor</name>
    <dbReference type="NCBI Taxonomy" id="1586634"/>
    <lineage>
        <taxon>Eukaryota</taxon>
        <taxon>Metazoa</taxon>
        <taxon>Ecdysozoa</taxon>
        <taxon>Arthropoda</taxon>
        <taxon>Hexapoda</taxon>
        <taxon>Insecta</taxon>
        <taxon>Pterygota</taxon>
        <taxon>Neoptera</taxon>
        <taxon>Endopterygota</taxon>
        <taxon>Coleoptera</taxon>
        <taxon>Polyphaga</taxon>
        <taxon>Cucujiformia</taxon>
        <taxon>Chrysomeloidea</taxon>
        <taxon>Cerambycidae</taxon>
        <taxon>Lepturinae</taxon>
        <taxon>Rhagiini</taxon>
        <taxon>Rhamnusium</taxon>
    </lineage>
</organism>
<dbReference type="GO" id="GO:0034116">
    <property type="term" value="P:positive regulation of heterotypic cell-cell adhesion"/>
    <property type="evidence" value="ECO:0007669"/>
    <property type="project" value="TreeGrafter"/>
</dbReference>
<dbReference type="CDD" id="cd00087">
    <property type="entry name" value="FReD"/>
    <property type="match status" value="1"/>
</dbReference>
<keyword evidence="3" id="KW-1015">Disulfide bond</keyword>
<proteinExistence type="predicted"/>
<dbReference type="SUPFAM" id="SSF56496">
    <property type="entry name" value="Fibrinogen C-terminal domain-like"/>
    <property type="match status" value="1"/>
</dbReference>
<dbReference type="InterPro" id="IPR037579">
    <property type="entry name" value="FIB_ANG-like"/>
</dbReference>
<dbReference type="InterPro" id="IPR014716">
    <property type="entry name" value="Fibrinogen_a/b/g_C_1"/>
</dbReference>